<dbReference type="Proteomes" id="UP001153620">
    <property type="component" value="Chromosome 4"/>
</dbReference>
<reference evidence="2" key="1">
    <citation type="submission" date="2022-01" db="EMBL/GenBank/DDBJ databases">
        <authorList>
            <person name="King R."/>
        </authorList>
    </citation>
    <scope>NUCLEOTIDE SEQUENCE</scope>
</reference>
<sequence length="229" mass="26536">MKLILIFFISFSLFYGFCGHKNSIKNYLDGYKKTLIKMPYSESYLSDPNFQCLEEKLNLTNNGNKTIDAELAIATLTFGLIICSDSYIESDIEKKFEGIEKFVAKNPNVIKCMKWELHRTVKDSSYPDPQLNQSDTFACRKMKISDKIKKNFDSQFTFFTTNVSYVDCADFKANKIITLKMYILTEEEDEDTKSAGLRNIVNDSIGQNEKIFNCLKNFIENFKIKVKKH</sequence>
<dbReference type="EMBL" id="OU895880">
    <property type="protein sequence ID" value="CAG9810853.1"/>
    <property type="molecule type" value="Genomic_DNA"/>
</dbReference>
<keyword evidence="1" id="KW-0732">Signal</keyword>
<keyword evidence="3" id="KW-1185">Reference proteome</keyword>
<name>A0A9N9S886_9DIPT</name>
<dbReference type="AlphaFoldDB" id="A0A9N9S886"/>
<protein>
    <submittedName>
        <fullName evidence="2">Uncharacterized protein</fullName>
    </submittedName>
</protein>
<feature type="chain" id="PRO_5040196413" evidence="1">
    <location>
        <begin position="20"/>
        <end position="229"/>
    </location>
</feature>
<evidence type="ECO:0000256" key="1">
    <source>
        <dbReference type="SAM" id="SignalP"/>
    </source>
</evidence>
<gene>
    <name evidence="2" type="ORF">CHIRRI_LOCUS13665</name>
</gene>
<accession>A0A9N9S886</accession>
<proteinExistence type="predicted"/>
<evidence type="ECO:0000313" key="2">
    <source>
        <dbReference type="EMBL" id="CAG9810853.1"/>
    </source>
</evidence>
<organism evidence="2 3">
    <name type="scientific">Chironomus riparius</name>
    <dbReference type="NCBI Taxonomy" id="315576"/>
    <lineage>
        <taxon>Eukaryota</taxon>
        <taxon>Metazoa</taxon>
        <taxon>Ecdysozoa</taxon>
        <taxon>Arthropoda</taxon>
        <taxon>Hexapoda</taxon>
        <taxon>Insecta</taxon>
        <taxon>Pterygota</taxon>
        <taxon>Neoptera</taxon>
        <taxon>Endopterygota</taxon>
        <taxon>Diptera</taxon>
        <taxon>Nematocera</taxon>
        <taxon>Chironomoidea</taxon>
        <taxon>Chironomidae</taxon>
        <taxon>Chironominae</taxon>
        <taxon>Chironomus</taxon>
    </lineage>
</organism>
<feature type="signal peptide" evidence="1">
    <location>
        <begin position="1"/>
        <end position="19"/>
    </location>
</feature>
<evidence type="ECO:0000313" key="3">
    <source>
        <dbReference type="Proteomes" id="UP001153620"/>
    </source>
</evidence>
<reference evidence="2" key="2">
    <citation type="submission" date="2022-10" db="EMBL/GenBank/DDBJ databases">
        <authorList>
            <consortium name="ENA_rothamsted_submissions"/>
            <consortium name="culmorum"/>
            <person name="King R."/>
        </authorList>
    </citation>
    <scope>NUCLEOTIDE SEQUENCE</scope>
</reference>